<feature type="transmembrane region" description="Helical" evidence="9">
    <location>
        <begin position="220"/>
        <end position="237"/>
    </location>
</feature>
<accession>A0ABS2NM06</accession>
<feature type="transmembrane region" description="Helical" evidence="9">
    <location>
        <begin position="374"/>
        <end position="395"/>
    </location>
</feature>
<dbReference type="InterPro" id="IPR003004">
    <property type="entry name" value="GspF/PilC"/>
</dbReference>
<keyword evidence="4" id="KW-1003">Cell membrane</keyword>
<evidence type="ECO:0000256" key="4">
    <source>
        <dbReference type="ARBA" id="ARBA00022475"/>
    </source>
</evidence>
<reference evidence="11 12" key="1">
    <citation type="submission" date="2021-01" db="EMBL/GenBank/DDBJ databases">
        <title>Genomic Encyclopedia of Type Strains, Phase IV (KMG-IV): sequencing the most valuable type-strain genomes for metagenomic binning, comparative biology and taxonomic classification.</title>
        <authorList>
            <person name="Goeker M."/>
        </authorList>
    </citation>
    <scope>NUCLEOTIDE SEQUENCE [LARGE SCALE GENOMIC DNA]</scope>
    <source>
        <strain evidence="11 12">DSM 25890</strain>
    </source>
</reference>
<sequence>MPIYQYKAITKQGEKIQGTFQANNKGEVISMLRQNEYYPLEININRNDGNLLRYSFLKRISSRDLAIFCRQFYTMLHAGVPIVNSLDVLKQQTENKTLKRVLDDVFGNIQRGITFSDALRSHRRVVPELLINMIEAGEMSGNLDGIFERMAKHYEKETKIGNKIRGAMVYPAILTVVSILVIIFLLTFVMPTFISMFEGSDTVLPLPTRVLLTISHTMTHYWYFYLISFLLLGYGFHKLMEQEMIRKKVDGWKLKIPVVRKTVQKVVTSRFTRTLSTLLYSGIPLIQALESASRVVGNKVVEEGIKVAIDDISKGASLAHPVKRMGVFPPMLISMIQVGEESGALDEILDKTADFYDDETETALQKMTTLLEPLMIVVMALVIGFIVVSMILPMFDMLKTV</sequence>
<evidence type="ECO:0000256" key="2">
    <source>
        <dbReference type="ARBA" id="ARBA00005745"/>
    </source>
</evidence>
<dbReference type="RefSeq" id="WP_204400261.1">
    <property type="nucleotide sequence ID" value="NZ_JAFBEE010000002.1"/>
</dbReference>
<evidence type="ECO:0000256" key="7">
    <source>
        <dbReference type="ARBA" id="ARBA00023136"/>
    </source>
</evidence>
<feature type="domain" description="Type II secretion system protein GspF" evidence="10">
    <location>
        <begin position="68"/>
        <end position="191"/>
    </location>
</feature>
<dbReference type="Proteomes" id="UP001314796">
    <property type="component" value="Unassembled WGS sequence"/>
</dbReference>
<name>A0ABS2NM06_9FIRM</name>
<evidence type="ECO:0000256" key="8">
    <source>
        <dbReference type="RuleBase" id="RU003923"/>
    </source>
</evidence>
<dbReference type="Gene3D" id="1.20.81.30">
    <property type="entry name" value="Type II secretion system (T2SS), domain F"/>
    <property type="match status" value="2"/>
</dbReference>
<dbReference type="InterPro" id="IPR042094">
    <property type="entry name" value="T2SS_GspF_sf"/>
</dbReference>
<organism evidence="11 12">
    <name type="scientific">Alkaliphilus hydrothermalis</name>
    <dbReference type="NCBI Taxonomy" id="1482730"/>
    <lineage>
        <taxon>Bacteria</taxon>
        <taxon>Bacillati</taxon>
        <taxon>Bacillota</taxon>
        <taxon>Clostridia</taxon>
        <taxon>Peptostreptococcales</taxon>
        <taxon>Natronincolaceae</taxon>
        <taxon>Alkaliphilus</taxon>
    </lineage>
</organism>
<protein>
    <submittedName>
        <fullName evidence="11">Type IV pilus assembly protein PilC</fullName>
    </submittedName>
</protein>
<dbReference type="PROSITE" id="PS00874">
    <property type="entry name" value="T2SP_F"/>
    <property type="match status" value="1"/>
</dbReference>
<keyword evidence="7 9" id="KW-0472">Membrane</keyword>
<dbReference type="InterPro" id="IPR001992">
    <property type="entry name" value="T2SS_GspF/T4SS_PilC_CS"/>
</dbReference>
<keyword evidence="3 8" id="KW-0813">Transport</keyword>
<keyword evidence="5 8" id="KW-0812">Transmembrane</keyword>
<comment type="caution">
    <text evidence="11">The sequence shown here is derived from an EMBL/GenBank/DDBJ whole genome shotgun (WGS) entry which is preliminary data.</text>
</comment>
<dbReference type="Pfam" id="PF00482">
    <property type="entry name" value="T2SSF"/>
    <property type="match status" value="2"/>
</dbReference>
<evidence type="ECO:0000256" key="3">
    <source>
        <dbReference type="ARBA" id="ARBA00022448"/>
    </source>
</evidence>
<comment type="similarity">
    <text evidence="2 8">Belongs to the GSP F family.</text>
</comment>
<evidence type="ECO:0000256" key="5">
    <source>
        <dbReference type="ARBA" id="ARBA00022692"/>
    </source>
</evidence>
<evidence type="ECO:0000256" key="9">
    <source>
        <dbReference type="SAM" id="Phobius"/>
    </source>
</evidence>
<keyword evidence="12" id="KW-1185">Reference proteome</keyword>
<evidence type="ECO:0000313" key="11">
    <source>
        <dbReference type="EMBL" id="MBM7613980.1"/>
    </source>
</evidence>
<evidence type="ECO:0000313" key="12">
    <source>
        <dbReference type="Proteomes" id="UP001314796"/>
    </source>
</evidence>
<dbReference type="PRINTS" id="PR00812">
    <property type="entry name" value="BCTERIALGSPF"/>
</dbReference>
<evidence type="ECO:0000256" key="1">
    <source>
        <dbReference type="ARBA" id="ARBA00004651"/>
    </source>
</evidence>
<gene>
    <name evidence="11" type="ORF">JOC73_000489</name>
</gene>
<feature type="domain" description="Type II secretion system protein GspF" evidence="10">
    <location>
        <begin position="271"/>
        <end position="393"/>
    </location>
</feature>
<dbReference type="InterPro" id="IPR018076">
    <property type="entry name" value="T2SS_GspF_dom"/>
</dbReference>
<dbReference type="PANTHER" id="PTHR30012">
    <property type="entry name" value="GENERAL SECRETION PATHWAY PROTEIN"/>
    <property type="match status" value="1"/>
</dbReference>
<evidence type="ECO:0000259" key="10">
    <source>
        <dbReference type="Pfam" id="PF00482"/>
    </source>
</evidence>
<dbReference type="EMBL" id="JAFBEE010000002">
    <property type="protein sequence ID" value="MBM7613980.1"/>
    <property type="molecule type" value="Genomic_DNA"/>
</dbReference>
<evidence type="ECO:0000256" key="6">
    <source>
        <dbReference type="ARBA" id="ARBA00022989"/>
    </source>
</evidence>
<feature type="transmembrane region" description="Helical" evidence="9">
    <location>
        <begin position="169"/>
        <end position="194"/>
    </location>
</feature>
<proteinExistence type="inferred from homology"/>
<keyword evidence="6 9" id="KW-1133">Transmembrane helix</keyword>
<dbReference type="PANTHER" id="PTHR30012:SF0">
    <property type="entry name" value="TYPE II SECRETION SYSTEM PROTEIN F-RELATED"/>
    <property type="match status" value="1"/>
</dbReference>
<comment type="subcellular location">
    <subcellularLocation>
        <location evidence="1 8">Cell membrane</location>
        <topology evidence="1 8">Multi-pass membrane protein</topology>
    </subcellularLocation>
</comment>